<comment type="caution">
    <text evidence="1">The sequence shown here is derived from an EMBL/GenBank/DDBJ whole genome shotgun (WGS) entry which is preliminary data.</text>
</comment>
<protein>
    <submittedName>
        <fullName evidence="1">Uncharacterized protein</fullName>
    </submittedName>
</protein>
<reference evidence="1 2" key="1">
    <citation type="journal article" date="2012" name="Genome Biol.">
        <title>Sequencing three crocodilian genomes to illuminate the evolution of archosaurs and amniotes.</title>
        <authorList>
            <person name="St John J.A."/>
            <person name="Braun E.L."/>
            <person name="Isberg S.R."/>
            <person name="Miles L.G."/>
            <person name="Chong A.Y."/>
            <person name="Gongora J."/>
            <person name="Dalzell P."/>
            <person name="Moran C."/>
            <person name="Bed'hom B."/>
            <person name="Abzhanov A."/>
            <person name="Burgess S.C."/>
            <person name="Cooksey A.M."/>
            <person name="Castoe T.A."/>
            <person name="Crawford N.G."/>
            <person name="Densmore L.D."/>
            <person name="Drew J.C."/>
            <person name="Edwards S.V."/>
            <person name="Faircloth B.C."/>
            <person name="Fujita M.K."/>
            <person name="Greenwold M.J."/>
            <person name="Hoffmann F.G."/>
            <person name="Howard J.M."/>
            <person name="Iguchi T."/>
            <person name="Janes D.E."/>
            <person name="Khan S.Y."/>
            <person name="Kohno S."/>
            <person name="de Koning A.J."/>
            <person name="Lance S.L."/>
            <person name="McCarthy F.M."/>
            <person name="McCormack J.E."/>
            <person name="Merchant M.E."/>
            <person name="Peterson D.G."/>
            <person name="Pollock D.D."/>
            <person name="Pourmand N."/>
            <person name="Raney B.J."/>
            <person name="Roessler K.A."/>
            <person name="Sanford J.R."/>
            <person name="Sawyer R.H."/>
            <person name="Schmidt C.J."/>
            <person name="Triplett E.W."/>
            <person name="Tuberville T.D."/>
            <person name="Venegas-Anaya M."/>
            <person name="Howard J.T."/>
            <person name="Jarvis E.D."/>
            <person name="Guillette L.J.Jr."/>
            <person name="Glenn T.C."/>
            <person name="Green R.E."/>
            <person name="Ray D.A."/>
        </authorList>
    </citation>
    <scope>NUCLEOTIDE SEQUENCE [LARGE SCALE GENOMIC DNA]</scope>
    <source>
        <strain evidence="1">KSC_2009_1</strain>
    </source>
</reference>
<evidence type="ECO:0000313" key="2">
    <source>
        <dbReference type="Proteomes" id="UP000050525"/>
    </source>
</evidence>
<evidence type="ECO:0000313" key="1">
    <source>
        <dbReference type="EMBL" id="KYO37900.1"/>
    </source>
</evidence>
<sequence>MHHLVRNKINELNLTQKLPASPGSRSSAICETMSDRMKHVSVCNMKRWRKIWLTLCSFSPASSFQGLFTAKFKELDSACDFSSVPKQLWGKDWSRTCSYNEDEKKGSRSSSSLNVHHGFCYPQNKGMVLLKDFPIHFLYACQVTR</sequence>
<organism evidence="1 2">
    <name type="scientific">Alligator mississippiensis</name>
    <name type="common">American alligator</name>
    <dbReference type="NCBI Taxonomy" id="8496"/>
    <lineage>
        <taxon>Eukaryota</taxon>
        <taxon>Metazoa</taxon>
        <taxon>Chordata</taxon>
        <taxon>Craniata</taxon>
        <taxon>Vertebrata</taxon>
        <taxon>Euteleostomi</taxon>
        <taxon>Archelosauria</taxon>
        <taxon>Archosauria</taxon>
        <taxon>Crocodylia</taxon>
        <taxon>Alligatoridae</taxon>
        <taxon>Alligatorinae</taxon>
        <taxon>Alligator</taxon>
    </lineage>
</organism>
<accession>A0A151NMF1</accession>
<dbReference type="AlphaFoldDB" id="A0A151NMF1"/>
<gene>
    <name evidence="1" type="ORF">Y1Q_0010337</name>
</gene>
<dbReference type="Proteomes" id="UP000050525">
    <property type="component" value="Unassembled WGS sequence"/>
</dbReference>
<dbReference type="EMBL" id="AKHW03002566">
    <property type="protein sequence ID" value="KYO37900.1"/>
    <property type="molecule type" value="Genomic_DNA"/>
</dbReference>
<keyword evidence="2" id="KW-1185">Reference proteome</keyword>
<name>A0A151NMF1_ALLMI</name>
<proteinExistence type="predicted"/>